<evidence type="ECO:0000256" key="3">
    <source>
        <dbReference type="ARBA" id="ARBA00012584"/>
    </source>
</evidence>
<dbReference type="GO" id="GO:0061710">
    <property type="term" value="F:L-threonylcarbamoyladenylate synthase"/>
    <property type="evidence" value="ECO:0007669"/>
    <property type="project" value="UniProtKB-EC"/>
</dbReference>
<reference evidence="13 14" key="1">
    <citation type="submission" date="2014-02" db="EMBL/GenBank/DDBJ databases">
        <title>Genome sequence of Ureaplasma diversum strain 246.</title>
        <authorList>
            <person name="Sirand-Pugnet P."/>
            <person name="Breton M."/>
            <person name="Dordet-Frisoni E."/>
            <person name="Baranowski E."/>
            <person name="Barre A."/>
            <person name="Couture C."/>
            <person name="Dupuy V."/>
            <person name="Gaurivaud P."/>
            <person name="Jacob D."/>
            <person name="Lemaitre C."/>
            <person name="Manso-Silvan L."/>
            <person name="Nikolski M."/>
            <person name="Nouvel L.-X."/>
            <person name="Poumarat F."/>
            <person name="Tardy F."/>
            <person name="Thebault P."/>
            <person name="Theil S."/>
            <person name="Citti C."/>
            <person name="Thiaucourt F."/>
            <person name="Blanchard A."/>
        </authorList>
    </citation>
    <scope>NUCLEOTIDE SEQUENCE [LARGE SCALE GENOMIC DNA]</scope>
    <source>
        <strain evidence="13 14">NCTC 246</strain>
    </source>
</reference>
<dbReference type="RefSeq" id="WP_038101977.1">
    <property type="nucleotide sequence ID" value="NZ_JFDP01000024.1"/>
</dbReference>
<keyword evidence="4" id="KW-0963">Cytoplasm</keyword>
<keyword evidence="6" id="KW-0819">tRNA processing</keyword>
<dbReference type="GO" id="GO:0006450">
    <property type="term" value="P:regulation of translational fidelity"/>
    <property type="evidence" value="ECO:0007669"/>
    <property type="project" value="TreeGrafter"/>
</dbReference>
<evidence type="ECO:0000256" key="6">
    <source>
        <dbReference type="ARBA" id="ARBA00022694"/>
    </source>
</evidence>
<dbReference type="EC" id="2.7.7.87" evidence="3"/>
<evidence type="ECO:0000256" key="10">
    <source>
        <dbReference type="ARBA" id="ARBA00029774"/>
    </source>
</evidence>
<dbReference type="InterPro" id="IPR017945">
    <property type="entry name" value="DHBP_synth_RibB-like_a/b_dom"/>
</dbReference>
<organism evidence="13 14">
    <name type="scientific">Ureaplasma diversum NCTC 246</name>
    <dbReference type="NCBI Taxonomy" id="1188241"/>
    <lineage>
        <taxon>Bacteria</taxon>
        <taxon>Bacillati</taxon>
        <taxon>Mycoplasmatota</taxon>
        <taxon>Mycoplasmoidales</taxon>
        <taxon>Mycoplasmoidaceae</taxon>
        <taxon>Ureaplasma</taxon>
    </lineage>
</organism>
<dbReference type="GO" id="GO:0008033">
    <property type="term" value="P:tRNA processing"/>
    <property type="evidence" value="ECO:0007669"/>
    <property type="project" value="UniProtKB-KW"/>
</dbReference>
<evidence type="ECO:0000313" key="13">
    <source>
        <dbReference type="EMBL" id="KEZ24021.1"/>
    </source>
</evidence>
<evidence type="ECO:0000256" key="4">
    <source>
        <dbReference type="ARBA" id="ARBA00022490"/>
    </source>
</evidence>
<evidence type="ECO:0000256" key="2">
    <source>
        <dbReference type="ARBA" id="ARBA00007663"/>
    </source>
</evidence>
<dbReference type="InterPro" id="IPR006070">
    <property type="entry name" value="Sua5-like_dom"/>
</dbReference>
<evidence type="ECO:0000256" key="7">
    <source>
        <dbReference type="ARBA" id="ARBA00022695"/>
    </source>
</evidence>
<keyword evidence="9" id="KW-0067">ATP-binding</keyword>
<dbReference type="PROSITE" id="PS51163">
    <property type="entry name" value="YRDC"/>
    <property type="match status" value="1"/>
</dbReference>
<dbReference type="Proteomes" id="UP000028537">
    <property type="component" value="Unassembled WGS sequence"/>
</dbReference>
<dbReference type="OrthoDB" id="397661at2"/>
<dbReference type="GO" id="GO:0005737">
    <property type="term" value="C:cytoplasm"/>
    <property type="evidence" value="ECO:0007669"/>
    <property type="project" value="UniProtKB-SubCell"/>
</dbReference>
<evidence type="ECO:0000256" key="1">
    <source>
        <dbReference type="ARBA" id="ARBA00004496"/>
    </source>
</evidence>
<comment type="catalytic activity">
    <reaction evidence="11">
        <text>L-threonine + hydrogencarbonate + ATP = L-threonylcarbamoyladenylate + diphosphate + H2O</text>
        <dbReference type="Rhea" id="RHEA:36407"/>
        <dbReference type="ChEBI" id="CHEBI:15377"/>
        <dbReference type="ChEBI" id="CHEBI:17544"/>
        <dbReference type="ChEBI" id="CHEBI:30616"/>
        <dbReference type="ChEBI" id="CHEBI:33019"/>
        <dbReference type="ChEBI" id="CHEBI:57926"/>
        <dbReference type="ChEBI" id="CHEBI:73682"/>
        <dbReference type="EC" id="2.7.7.87"/>
    </reaction>
</comment>
<comment type="caution">
    <text evidence="13">The sequence shown here is derived from an EMBL/GenBank/DDBJ whole genome shotgun (WGS) entry which is preliminary data.</text>
</comment>
<accession>A0A084F1C9</accession>
<protein>
    <recommendedName>
        <fullName evidence="10">L-threonylcarbamoyladenylate synthase</fullName>
        <ecNumber evidence="3">2.7.7.87</ecNumber>
    </recommendedName>
    <alternativeName>
        <fullName evidence="10">L-threonylcarbamoyladenylate synthase</fullName>
    </alternativeName>
</protein>
<evidence type="ECO:0000256" key="11">
    <source>
        <dbReference type="ARBA" id="ARBA00048366"/>
    </source>
</evidence>
<dbReference type="PANTHER" id="PTHR17490:SF16">
    <property type="entry name" value="THREONYLCARBAMOYL-AMP SYNTHASE"/>
    <property type="match status" value="1"/>
</dbReference>
<evidence type="ECO:0000256" key="9">
    <source>
        <dbReference type="ARBA" id="ARBA00022840"/>
    </source>
</evidence>
<keyword evidence="8" id="KW-0547">Nucleotide-binding</keyword>
<comment type="similarity">
    <text evidence="2">Belongs to the SUA5 family.</text>
</comment>
<proteinExistence type="inferred from homology"/>
<name>A0A084F1C9_9BACT</name>
<keyword evidence="14" id="KW-1185">Reference proteome</keyword>
<dbReference type="SUPFAM" id="SSF55821">
    <property type="entry name" value="YrdC/RibB"/>
    <property type="match status" value="1"/>
</dbReference>
<evidence type="ECO:0000256" key="8">
    <source>
        <dbReference type="ARBA" id="ARBA00022741"/>
    </source>
</evidence>
<feature type="domain" description="YrdC-like" evidence="12">
    <location>
        <begin position="6"/>
        <end position="166"/>
    </location>
</feature>
<sequence length="187" mass="21177">MKIYKLSDLNAIYDALVKNHCVLIPTDTVIGLLAKNKEVIYNIKKRDANKKLVRFVANYDLLGDLTVEQEQFLDLVWPGTVTIIKDNESYRMPNVPTIIKLVEKLGPLYCSSANISGEEPVKNHKEAIFVFGANSRLMYVEGQQTLSSPSTIIDIDKWEYVRKGANIELVESFLKELKENKEGNNNG</sequence>
<dbReference type="InterPro" id="IPR050156">
    <property type="entry name" value="TC-AMP_synthase_SUA5"/>
</dbReference>
<dbReference type="AlphaFoldDB" id="A0A084F1C9"/>
<dbReference type="eggNOG" id="COG0009">
    <property type="taxonomic scope" value="Bacteria"/>
</dbReference>
<comment type="subcellular location">
    <subcellularLocation>
        <location evidence="1">Cytoplasm</location>
    </subcellularLocation>
</comment>
<dbReference type="GO" id="GO:0005524">
    <property type="term" value="F:ATP binding"/>
    <property type="evidence" value="ECO:0007669"/>
    <property type="project" value="UniProtKB-KW"/>
</dbReference>
<dbReference type="Pfam" id="PF01300">
    <property type="entry name" value="Sua5_yciO_yrdC"/>
    <property type="match status" value="1"/>
</dbReference>
<evidence type="ECO:0000313" key="14">
    <source>
        <dbReference type="Proteomes" id="UP000028537"/>
    </source>
</evidence>
<dbReference type="EMBL" id="JFDP01000024">
    <property type="protein sequence ID" value="KEZ24021.1"/>
    <property type="molecule type" value="Genomic_DNA"/>
</dbReference>
<keyword evidence="7" id="KW-0548">Nucleotidyltransferase</keyword>
<gene>
    <name evidence="13" type="ORF">UDIV_1520</name>
</gene>
<evidence type="ECO:0000259" key="12">
    <source>
        <dbReference type="PROSITE" id="PS51163"/>
    </source>
</evidence>
<dbReference type="Gene3D" id="3.90.870.10">
    <property type="entry name" value="DHBP synthase"/>
    <property type="match status" value="1"/>
</dbReference>
<keyword evidence="5" id="KW-0808">Transferase</keyword>
<evidence type="ECO:0000256" key="5">
    <source>
        <dbReference type="ARBA" id="ARBA00022679"/>
    </source>
</evidence>
<dbReference type="GO" id="GO:0000049">
    <property type="term" value="F:tRNA binding"/>
    <property type="evidence" value="ECO:0007669"/>
    <property type="project" value="TreeGrafter"/>
</dbReference>
<dbReference type="PANTHER" id="PTHR17490">
    <property type="entry name" value="SUA5"/>
    <property type="match status" value="1"/>
</dbReference>
<dbReference type="GO" id="GO:0003725">
    <property type="term" value="F:double-stranded RNA binding"/>
    <property type="evidence" value="ECO:0007669"/>
    <property type="project" value="InterPro"/>
</dbReference>